<dbReference type="EMBL" id="JBBUTG010000003">
    <property type="protein sequence ID" value="MEK8030344.1"/>
    <property type="molecule type" value="Genomic_DNA"/>
</dbReference>
<dbReference type="InterPro" id="IPR002938">
    <property type="entry name" value="FAD-bd"/>
</dbReference>
<keyword evidence="3" id="KW-0503">Monooxygenase</keyword>
<dbReference type="GO" id="GO:0004497">
    <property type="term" value="F:monooxygenase activity"/>
    <property type="evidence" value="ECO:0007669"/>
    <property type="project" value="UniProtKB-KW"/>
</dbReference>
<dbReference type="RefSeq" id="WP_341424712.1">
    <property type="nucleotide sequence ID" value="NZ_JBBUTG010000003.1"/>
</dbReference>
<comment type="caution">
    <text evidence="3">The sequence shown here is derived from an EMBL/GenBank/DDBJ whole genome shotgun (WGS) entry which is preliminary data.</text>
</comment>
<dbReference type="PRINTS" id="PR00420">
    <property type="entry name" value="RNGMNOXGNASE"/>
</dbReference>
<reference evidence="3 4" key="1">
    <citation type="submission" date="2024-04" db="EMBL/GenBank/DDBJ databases">
        <title>Novel species of the genus Ideonella isolated from streams.</title>
        <authorList>
            <person name="Lu H."/>
        </authorList>
    </citation>
    <scope>NUCLEOTIDE SEQUENCE [LARGE SCALE GENOMIC DNA]</scope>
    <source>
        <strain evidence="3 4">DXS29W</strain>
    </source>
</reference>
<dbReference type="Proteomes" id="UP001371218">
    <property type="component" value="Unassembled WGS sequence"/>
</dbReference>
<dbReference type="SUPFAM" id="SSF51905">
    <property type="entry name" value="FAD/NAD(P)-binding domain"/>
    <property type="match status" value="1"/>
</dbReference>
<dbReference type="PROSITE" id="PS01304">
    <property type="entry name" value="UBIH"/>
    <property type="match status" value="1"/>
</dbReference>
<evidence type="ECO:0000256" key="1">
    <source>
        <dbReference type="SAM" id="MobiDB-lite"/>
    </source>
</evidence>
<feature type="region of interest" description="Disordered" evidence="1">
    <location>
        <begin position="1"/>
        <end position="46"/>
    </location>
</feature>
<accession>A0ABU9BMM7</accession>
<dbReference type="Gene3D" id="3.50.50.60">
    <property type="entry name" value="FAD/NAD(P)-binding domain"/>
    <property type="match status" value="2"/>
</dbReference>
<dbReference type="InterPro" id="IPR036188">
    <property type="entry name" value="FAD/NAD-bd_sf"/>
</dbReference>
<keyword evidence="4" id="KW-1185">Reference proteome</keyword>
<feature type="domain" description="FAD-binding" evidence="2">
    <location>
        <begin position="312"/>
        <end position="371"/>
    </location>
</feature>
<sequence>MPTDTRPTDIPPTSSGGDAAAQPLPGEASSERPSVRPSDPPSRDRPAVRLAVIGAGPVGLTLALFAARLWPEADVTLFDARAAGQDVSGDPRTLALSLGSVQLLQRLAVWPAEQAQAITQVHVSQAPPTLTGVPIQPELTINAFDEGVPQLGAVLRYGQIVAPLQRAWEAECAAAPARCHFRLGTPVSALKPLPDHRLEVDAGIAEVFDLAVIAEGGVFAEQSRKGLSRDYHQTAWVGQVQLDGDVAPGVAFERFTRHGPVALLPLKAEAGDAPGRRRAALVWCVPSDDDPVAPLTDAQRQAVLATLLPPAAGALRSIGPLKAFALGLNAERTLVDGRQVRIGNAAQTLHPVAGQGLNLGLRDAFTLVQSLRDAADLDRALRRVEWSRAPDRWGMIAATDFLARSFTWKLPGLAAARGLGIAALQALPPVKSALARQMMFGRR</sequence>
<protein>
    <submittedName>
        <fullName evidence="3">FAD-dependent monooxygenase</fullName>
    </submittedName>
</protein>
<organism evidence="3 4">
    <name type="scientific">Ideonella lacteola</name>
    <dbReference type="NCBI Taxonomy" id="2984193"/>
    <lineage>
        <taxon>Bacteria</taxon>
        <taxon>Pseudomonadati</taxon>
        <taxon>Pseudomonadota</taxon>
        <taxon>Betaproteobacteria</taxon>
        <taxon>Burkholderiales</taxon>
        <taxon>Sphaerotilaceae</taxon>
        <taxon>Ideonella</taxon>
    </lineage>
</organism>
<dbReference type="InterPro" id="IPR051205">
    <property type="entry name" value="UbiH/COQ6_monooxygenase"/>
</dbReference>
<dbReference type="PANTHER" id="PTHR43876:SF7">
    <property type="entry name" value="UBIQUINONE BIOSYNTHESIS MONOOXYGENASE COQ6, MITOCHONDRIAL"/>
    <property type="match status" value="1"/>
</dbReference>
<proteinExistence type="predicted"/>
<dbReference type="InterPro" id="IPR018168">
    <property type="entry name" value="Ubi_Hdrlase_CS"/>
</dbReference>
<name>A0ABU9BMM7_9BURK</name>
<dbReference type="Pfam" id="PF01494">
    <property type="entry name" value="FAD_binding_3"/>
    <property type="match status" value="1"/>
</dbReference>
<dbReference type="Gene3D" id="3.30.9.10">
    <property type="entry name" value="D-Amino Acid Oxidase, subunit A, domain 2"/>
    <property type="match status" value="1"/>
</dbReference>
<evidence type="ECO:0000313" key="4">
    <source>
        <dbReference type="Proteomes" id="UP001371218"/>
    </source>
</evidence>
<evidence type="ECO:0000259" key="2">
    <source>
        <dbReference type="Pfam" id="PF01494"/>
    </source>
</evidence>
<evidence type="ECO:0000313" key="3">
    <source>
        <dbReference type="EMBL" id="MEK8030344.1"/>
    </source>
</evidence>
<keyword evidence="3" id="KW-0560">Oxidoreductase</keyword>
<gene>
    <name evidence="3" type="ORF">AACH06_05860</name>
</gene>
<dbReference type="PANTHER" id="PTHR43876">
    <property type="entry name" value="UBIQUINONE BIOSYNTHESIS MONOOXYGENASE COQ6, MITOCHONDRIAL"/>
    <property type="match status" value="1"/>
</dbReference>